<feature type="region of interest" description="Disordered" evidence="9">
    <location>
        <begin position="743"/>
        <end position="762"/>
    </location>
</feature>
<dbReference type="InterPro" id="IPR036388">
    <property type="entry name" value="WH-like_DNA-bd_sf"/>
</dbReference>
<dbReference type="PROSITE" id="PS00658">
    <property type="entry name" value="FORK_HEAD_2"/>
    <property type="match status" value="1"/>
</dbReference>
<feature type="compositionally biased region" description="Polar residues" evidence="9">
    <location>
        <begin position="176"/>
        <end position="205"/>
    </location>
</feature>
<keyword evidence="6 8" id="KW-0539">Nucleus</keyword>
<sequence length="814" mass="89126">MSSVTVYEQSSSSASSTKSATNTMDPIQSIRLSSSSPPSSFKCSSSTSSMTAFSNIVDDDGLTSLSWLQNLNMCMTRLGAPTPPTPPASPICFPLNNTSQTSIINTTCQNGSQQSTTTATTTTQLAKSSPVKLTATTTISGHKSKAIISSPPIQVISHIVDNNHVKQSDNNDKISFPSNTTNGISSNKVAKLNRTNNQHHSSATEISIVEAKPATTTNMNNKKKLNNRKSITNNHKFSKKNNASSSQNSNHQHQSNTSLNGSCYQHDHHHDNHDECQEESIVVDYKMNGQIKPPYSYATLICMAMKANKNKMTLSSIYKWIKENFLYYQNADPNWQNSIRHNLSLNKCFIKIARNKDEPGKGGFWKLDPIYADSLVDGVFKKRRPTLNSNHNMNNAISKSSNKNAIAQDNGSIVASAKKKRKKRQSSGSAARMNGGGSTTNGHSELFYMDYIEATTSSAAAAANLPSQRQPRIEQETPPNSAESYSQQQHKMMLDMNELNTAIDNIDDRNSVLCSDTNYPSYTFASTVANLVECGNNNSRTNTTATIGFSNEVCVQHVQDMMENDCWNTILTDVDLSELVDPITYTDSVAQIIHPIENDSSLVNCSPNPDANNNNRIISVKNNLPTNGSAQLSELDASHLLDEGHFFYDHRIHGLVFNANVPANVQNQIISANSNVVTCINDTSDLIVSDHWDNQWTSYTTNDGSAVQLECDPTASTELILGPLEENEAVKLNEIQVLSTAASTMSKQQSNEANTSVADSSSNSTIMTSVADNFESSTPTNSIQIWECGKALMQVDTNALELFHTLDVEQLQQF</sequence>
<dbReference type="InterPro" id="IPR018122">
    <property type="entry name" value="TF_fork_head_CS_1"/>
</dbReference>
<dbReference type="InterPro" id="IPR030456">
    <property type="entry name" value="TF_fork_head_CS_2"/>
</dbReference>
<keyword evidence="12" id="KW-1185">Reference proteome</keyword>
<dbReference type="CDD" id="cd20023">
    <property type="entry name" value="FH_FOXJ1"/>
    <property type="match status" value="1"/>
</dbReference>
<evidence type="ECO:0000259" key="10">
    <source>
        <dbReference type="PROSITE" id="PS50039"/>
    </source>
</evidence>
<keyword evidence="2" id="KW-0805">Transcription regulation</keyword>
<dbReference type="SUPFAM" id="SSF46785">
    <property type="entry name" value="Winged helix' DNA-binding domain"/>
    <property type="match status" value="1"/>
</dbReference>
<feature type="region of interest" description="Disordered" evidence="9">
    <location>
        <begin position="1"/>
        <end position="22"/>
    </location>
</feature>
<protein>
    <submittedName>
        <fullName evidence="11">Forkhead box protein J1</fullName>
    </submittedName>
</protein>
<evidence type="ECO:0000256" key="5">
    <source>
        <dbReference type="ARBA" id="ARBA00023163"/>
    </source>
</evidence>
<organism evidence="11 12">
    <name type="scientific">Dermatophagoides pteronyssinus</name>
    <name type="common">European house dust mite</name>
    <dbReference type="NCBI Taxonomy" id="6956"/>
    <lineage>
        <taxon>Eukaryota</taxon>
        <taxon>Metazoa</taxon>
        <taxon>Ecdysozoa</taxon>
        <taxon>Arthropoda</taxon>
        <taxon>Chelicerata</taxon>
        <taxon>Arachnida</taxon>
        <taxon>Acari</taxon>
        <taxon>Acariformes</taxon>
        <taxon>Sarcoptiformes</taxon>
        <taxon>Astigmata</taxon>
        <taxon>Psoroptidia</taxon>
        <taxon>Analgoidea</taxon>
        <taxon>Pyroglyphidae</taxon>
        <taxon>Dermatophagoidinae</taxon>
        <taxon>Dermatophagoides</taxon>
    </lineage>
</organism>
<feature type="compositionally biased region" description="Basic and acidic residues" evidence="9">
    <location>
        <begin position="265"/>
        <end position="275"/>
    </location>
</feature>
<dbReference type="SMART" id="SM00339">
    <property type="entry name" value="FH"/>
    <property type="match status" value="1"/>
</dbReference>
<evidence type="ECO:0000256" key="9">
    <source>
        <dbReference type="SAM" id="MobiDB-lite"/>
    </source>
</evidence>
<evidence type="ECO:0000256" key="1">
    <source>
        <dbReference type="ARBA" id="ARBA00022794"/>
    </source>
</evidence>
<dbReference type="InterPro" id="IPR047513">
    <property type="entry name" value="FOXJ1"/>
</dbReference>
<comment type="subcellular location">
    <subcellularLocation>
        <location evidence="8">Nucleus</location>
    </subcellularLocation>
</comment>
<evidence type="ECO:0000256" key="2">
    <source>
        <dbReference type="ARBA" id="ARBA00023015"/>
    </source>
</evidence>
<feature type="compositionally biased region" description="Low complexity" evidence="9">
    <location>
        <begin position="240"/>
        <end position="258"/>
    </location>
</feature>
<dbReference type="PROSITE" id="PS50039">
    <property type="entry name" value="FORK_HEAD_3"/>
    <property type="match status" value="1"/>
</dbReference>
<dbReference type="Proteomes" id="UP000887458">
    <property type="component" value="Unassembled WGS sequence"/>
</dbReference>
<comment type="caution">
    <text evidence="11">The sequence shown here is derived from an EMBL/GenBank/DDBJ whole genome shotgun (WGS) entry which is preliminary data.</text>
</comment>
<dbReference type="PANTHER" id="PTHR46805:SF1">
    <property type="entry name" value="FORKHEAD BOX PROTEIN J1"/>
    <property type="match status" value="1"/>
</dbReference>
<feature type="region of interest" description="Disordered" evidence="9">
    <location>
        <begin position="386"/>
        <end position="441"/>
    </location>
</feature>
<proteinExistence type="inferred from homology"/>
<evidence type="ECO:0000313" key="11">
    <source>
        <dbReference type="EMBL" id="KAH9414648.1"/>
    </source>
</evidence>
<feature type="compositionally biased region" description="Low complexity" evidence="9">
    <location>
        <begin position="394"/>
        <end position="407"/>
    </location>
</feature>
<dbReference type="PANTHER" id="PTHR46805">
    <property type="entry name" value="FORKHEAD BOX PROTEIN J1"/>
    <property type="match status" value="1"/>
</dbReference>
<dbReference type="InterPro" id="IPR036390">
    <property type="entry name" value="WH_DNA-bd_sf"/>
</dbReference>
<accession>A0ABQ8IWE4</accession>
<dbReference type="Pfam" id="PF00250">
    <property type="entry name" value="Forkhead"/>
    <property type="match status" value="1"/>
</dbReference>
<feature type="DNA-binding region" description="Fork-head" evidence="8">
    <location>
        <begin position="292"/>
        <end position="385"/>
    </location>
</feature>
<keyword evidence="1" id="KW-0970">Cilium biogenesis/degradation</keyword>
<gene>
    <name evidence="11" type="primary">FOXJ1</name>
    <name evidence="11" type="ORF">DERP_014155</name>
</gene>
<evidence type="ECO:0000256" key="8">
    <source>
        <dbReference type="PROSITE-ProRule" id="PRU00089"/>
    </source>
</evidence>
<evidence type="ECO:0000256" key="7">
    <source>
        <dbReference type="ARBA" id="ARBA00034770"/>
    </source>
</evidence>
<feature type="domain" description="Fork-head" evidence="10">
    <location>
        <begin position="292"/>
        <end position="385"/>
    </location>
</feature>
<feature type="compositionally biased region" description="Polar residues" evidence="9">
    <location>
        <begin position="477"/>
        <end position="489"/>
    </location>
</feature>
<reference evidence="11 12" key="1">
    <citation type="journal article" date="2018" name="J. Allergy Clin. Immunol.">
        <title>High-quality assembly of Dermatophagoides pteronyssinus genome and transcriptome reveals a wide range of novel allergens.</title>
        <authorList>
            <person name="Liu X.Y."/>
            <person name="Yang K.Y."/>
            <person name="Wang M.Q."/>
            <person name="Kwok J.S."/>
            <person name="Zeng X."/>
            <person name="Yang Z."/>
            <person name="Xiao X.J."/>
            <person name="Lau C.P."/>
            <person name="Li Y."/>
            <person name="Huang Z.M."/>
            <person name="Ba J.G."/>
            <person name="Yim A.K."/>
            <person name="Ouyang C.Y."/>
            <person name="Ngai S.M."/>
            <person name="Chan T.F."/>
            <person name="Leung E.L."/>
            <person name="Liu L."/>
            <person name="Liu Z.G."/>
            <person name="Tsui S.K."/>
        </authorList>
    </citation>
    <scope>NUCLEOTIDE SEQUENCE [LARGE SCALE GENOMIC DNA]</scope>
    <source>
        <strain evidence="11">Derp</strain>
    </source>
</reference>
<keyword evidence="3 8" id="KW-0238">DNA-binding</keyword>
<dbReference type="InterPro" id="IPR047512">
    <property type="entry name" value="FH_FOXJ1"/>
</dbReference>
<comment type="similarity">
    <text evidence="7">Belongs to the FOXJ1 family.</text>
</comment>
<feature type="region of interest" description="Disordered" evidence="9">
    <location>
        <begin position="463"/>
        <end position="489"/>
    </location>
</feature>
<evidence type="ECO:0000256" key="6">
    <source>
        <dbReference type="ARBA" id="ARBA00023242"/>
    </source>
</evidence>
<dbReference type="PROSITE" id="PS00657">
    <property type="entry name" value="FORK_HEAD_1"/>
    <property type="match status" value="1"/>
</dbReference>
<evidence type="ECO:0000256" key="3">
    <source>
        <dbReference type="ARBA" id="ARBA00023125"/>
    </source>
</evidence>
<keyword evidence="5" id="KW-0804">Transcription</keyword>
<evidence type="ECO:0000313" key="12">
    <source>
        <dbReference type="Proteomes" id="UP000887458"/>
    </source>
</evidence>
<feature type="region of interest" description="Disordered" evidence="9">
    <location>
        <begin position="166"/>
        <end position="276"/>
    </location>
</feature>
<dbReference type="PRINTS" id="PR00053">
    <property type="entry name" value="FORKHEAD"/>
</dbReference>
<keyword evidence="4" id="KW-0010">Activator</keyword>
<dbReference type="Gene3D" id="1.10.10.10">
    <property type="entry name" value="Winged helix-like DNA-binding domain superfamily/Winged helix DNA-binding domain"/>
    <property type="match status" value="1"/>
</dbReference>
<dbReference type="InterPro" id="IPR001766">
    <property type="entry name" value="Fork_head_dom"/>
</dbReference>
<name>A0ABQ8IWE4_DERPT</name>
<dbReference type="EMBL" id="NJHN03000106">
    <property type="protein sequence ID" value="KAH9414648.1"/>
    <property type="molecule type" value="Genomic_DNA"/>
</dbReference>
<evidence type="ECO:0000256" key="4">
    <source>
        <dbReference type="ARBA" id="ARBA00023159"/>
    </source>
</evidence>
<reference evidence="11 12" key="2">
    <citation type="journal article" date="2022" name="Mol. Biol. Evol.">
        <title>Comparative Genomics Reveals Insights into the Divergent Evolution of Astigmatic Mites and Household Pest Adaptations.</title>
        <authorList>
            <person name="Xiong Q."/>
            <person name="Wan A.T."/>
            <person name="Liu X."/>
            <person name="Fung C.S."/>
            <person name="Xiao X."/>
            <person name="Malainual N."/>
            <person name="Hou J."/>
            <person name="Wang L."/>
            <person name="Wang M."/>
            <person name="Yang K.Y."/>
            <person name="Cui Y."/>
            <person name="Leung E.L."/>
            <person name="Nong W."/>
            <person name="Shin S.K."/>
            <person name="Au S.W."/>
            <person name="Jeong K.Y."/>
            <person name="Chew F.T."/>
            <person name="Hui J.H."/>
            <person name="Leung T.F."/>
            <person name="Tungtrongchitr A."/>
            <person name="Zhong N."/>
            <person name="Liu Z."/>
            <person name="Tsui S.K."/>
        </authorList>
    </citation>
    <scope>NUCLEOTIDE SEQUENCE [LARGE SCALE GENOMIC DNA]</scope>
    <source>
        <strain evidence="11">Derp</strain>
    </source>
</reference>